<proteinExistence type="predicted"/>
<dbReference type="GO" id="GO:0016787">
    <property type="term" value="F:hydrolase activity"/>
    <property type="evidence" value="ECO:0007669"/>
    <property type="project" value="UniProtKB-KW"/>
</dbReference>
<dbReference type="NCBIfam" id="NF041556">
    <property type="entry name" value="tannase_B"/>
    <property type="match status" value="1"/>
</dbReference>
<keyword evidence="1" id="KW-0732">Signal</keyword>
<dbReference type="InterPro" id="IPR049492">
    <property type="entry name" value="BD-FAE-like_dom"/>
</dbReference>
<dbReference type="AlphaFoldDB" id="A0A2W5EWE8"/>
<dbReference type="SUPFAM" id="SSF53474">
    <property type="entry name" value="alpha/beta-Hydrolases"/>
    <property type="match status" value="1"/>
</dbReference>
<name>A0A2W5EWE8_9SPHI</name>
<accession>A0A2W5EWE8</accession>
<feature type="chain" id="PRO_5016081945" evidence="1">
    <location>
        <begin position="22"/>
        <end position="503"/>
    </location>
</feature>
<sequence>MKTLFLSALSLIILNSAKVSAQNSLQLDLNKYQEKTVTVGKNSIKVRAFENIIYVSKPVDTMYEKMNIYIPEAYFENGTINGYTKVNAPIFFPNQIGGYMPGNPGTTEPMTMGMLAPKNGEAPKNLPPLPAGMKGKMKMPERINTIAEALLHGYIVASPGARGRTSSLGKAPAAIIDLKAAVRYLKYNDQIMPGDANKIISNGTSAGGAMSALLGATGNNSDYSSYLNAIGAADATDDIFAVSAYCPITNLDHADAAYEWQFNGHNEVQQGGPMAMQGGSSTLNASQIAVSNDLKKLFPAYVNSLQLKDKNGIPLTLDKNGNGSFKDLIKTYVIASANTAIAAGKDLTAHKWLTFKEKKVVDLNWDEYITYMVRQKTPPAFDALDLSTPETQEFGTDKIDKQHFTNYSFTHSAVKNATMANETIIKMMNPMYYIGTQNTTTAKNWRIRHGSKDKDGSLATPILLATLLTNKGYTVDVSLPWDRPHSGDYDVPELFKWIDTICN</sequence>
<dbReference type="InterPro" id="IPR048124">
    <property type="entry name" value="Tannase_B"/>
</dbReference>
<feature type="domain" description="BD-FAE-like" evidence="2">
    <location>
        <begin position="140"/>
        <end position="259"/>
    </location>
</feature>
<evidence type="ECO:0000313" key="4">
    <source>
        <dbReference type="Proteomes" id="UP000249645"/>
    </source>
</evidence>
<protein>
    <submittedName>
        <fullName evidence="3">Alpha/beta hydrolase</fullName>
    </submittedName>
</protein>
<dbReference type="Pfam" id="PF20434">
    <property type="entry name" value="BD-FAE"/>
    <property type="match status" value="1"/>
</dbReference>
<evidence type="ECO:0000313" key="3">
    <source>
        <dbReference type="EMBL" id="PZP46264.1"/>
    </source>
</evidence>
<evidence type="ECO:0000259" key="2">
    <source>
        <dbReference type="Pfam" id="PF20434"/>
    </source>
</evidence>
<reference evidence="3 4" key="1">
    <citation type="submission" date="2017-11" db="EMBL/GenBank/DDBJ databases">
        <title>Infants hospitalized years apart are colonized by the same room-sourced microbial strains.</title>
        <authorList>
            <person name="Brooks B."/>
            <person name="Olm M.R."/>
            <person name="Firek B.A."/>
            <person name="Baker R."/>
            <person name="Thomas B.C."/>
            <person name="Morowitz M.J."/>
            <person name="Banfield J.F."/>
        </authorList>
    </citation>
    <scope>NUCLEOTIDE SEQUENCE [LARGE SCALE GENOMIC DNA]</scope>
    <source>
        <strain evidence="3">S2_009_000_R2_76</strain>
    </source>
</reference>
<evidence type="ECO:0000256" key="1">
    <source>
        <dbReference type="SAM" id="SignalP"/>
    </source>
</evidence>
<dbReference type="InterPro" id="IPR029058">
    <property type="entry name" value="AB_hydrolase_fold"/>
</dbReference>
<gene>
    <name evidence="3" type="ORF">DI598_12350</name>
</gene>
<dbReference type="Gene3D" id="3.40.50.1820">
    <property type="entry name" value="alpha/beta hydrolase"/>
    <property type="match status" value="1"/>
</dbReference>
<dbReference type="EMBL" id="QFOI01000232">
    <property type="protein sequence ID" value="PZP46264.1"/>
    <property type="molecule type" value="Genomic_DNA"/>
</dbReference>
<dbReference type="Proteomes" id="UP000249645">
    <property type="component" value="Unassembled WGS sequence"/>
</dbReference>
<feature type="signal peptide" evidence="1">
    <location>
        <begin position="1"/>
        <end position="21"/>
    </location>
</feature>
<organism evidence="3 4">
    <name type="scientific">Pseudopedobacter saltans</name>
    <dbReference type="NCBI Taxonomy" id="151895"/>
    <lineage>
        <taxon>Bacteria</taxon>
        <taxon>Pseudomonadati</taxon>
        <taxon>Bacteroidota</taxon>
        <taxon>Sphingobacteriia</taxon>
        <taxon>Sphingobacteriales</taxon>
        <taxon>Sphingobacteriaceae</taxon>
        <taxon>Pseudopedobacter</taxon>
    </lineage>
</organism>
<comment type="caution">
    <text evidence="3">The sequence shown here is derived from an EMBL/GenBank/DDBJ whole genome shotgun (WGS) entry which is preliminary data.</text>
</comment>
<keyword evidence="3" id="KW-0378">Hydrolase</keyword>